<dbReference type="InterPro" id="IPR037185">
    <property type="entry name" value="EmrE-like"/>
</dbReference>
<evidence type="ECO:0000256" key="3">
    <source>
        <dbReference type="ARBA" id="ARBA00022692"/>
    </source>
</evidence>
<dbReference type="InterPro" id="IPR050638">
    <property type="entry name" value="AA-Vitamin_Transporters"/>
</dbReference>
<dbReference type="PANTHER" id="PTHR32322:SF18">
    <property type="entry name" value="S-ADENOSYLMETHIONINE_S-ADENOSYLHOMOCYSTEINE TRANSPORTER"/>
    <property type="match status" value="1"/>
</dbReference>
<feature type="domain" description="EamA" evidence="7">
    <location>
        <begin position="6"/>
        <end position="139"/>
    </location>
</feature>
<feature type="transmembrane region" description="Helical" evidence="6">
    <location>
        <begin position="214"/>
        <end position="235"/>
    </location>
</feature>
<keyword evidence="5 6" id="KW-0472">Membrane</keyword>
<keyword evidence="4 6" id="KW-1133">Transmembrane helix</keyword>
<keyword evidence="2" id="KW-1003">Cell membrane</keyword>
<feature type="transmembrane region" description="Helical" evidence="6">
    <location>
        <begin position="70"/>
        <end position="89"/>
    </location>
</feature>
<keyword evidence="3 6" id="KW-0812">Transmembrane</keyword>
<evidence type="ECO:0000256" key="2">
    <source>
        <dbReference type="ARBA" id="ARBA00022475"/>
    </source>
</evidence>
<reference evidence="8" key="1">
    <citation type="submission" date="2018-05" db="EMBL/GenBank/DDBJ databases">
        <authorList>
            <person name="Lanie J.A."/>
            <person name="Ng W.-L."/>
            <person name="Kazmierczak K.M."/>
            <person name="Andrzejewski T.M."/>
            <person name="Davidsen T.M."/>
            <person name="Wayne K.J."/>
            <person name="Tettelin H."/>
            <person name="Glass J.I."/>
            <person name="Rusch D."/>
            <person name="Podicherti R."/>
            <person name="Tsui H.-C.T."/>
            <person name="Winkler M.E."/>
        </authorList>
    </citation>
    <scope>NUCLEOTIDE SEQUENCE</scope>
</reference>
<comment type="subcellular location">
    <subcellularLocation>
        <location evidence="1">Cell membrane</location>
        <topology evidence="1">Multi-pass membrane protein</topology>
    </subcellularLocation>
</comment>
<sequence>MNKRNLALIAALIATSIFGFNHTIAKELMPDFMSPSALLYVRVLGATILFWIIGLFFPNEHIEKKDRMRIVLCALFGMSINMIASLKGLSLSTPINSAIIVTTSPIIIFIISIVLIREKIPTQKYVGVTIGFLGTLLLILFNNKIVVNAPNIKLGNIILFANSVSYGLYYVMVKPLTEKYSMITLLKWLFLISIIINAPISFTEFTNIQWREFVPSAFINLSYVVICTTFLVYLLNIYALKNLKATTVGMFIYFQPIIAIIYAIYAGSDRLSILNIISVLMVFLGVYLVSKKSLKQ</sequence>
<dbReference type="InterPro" id="IPR000620">
    <property type="entry name" value="EamA_dom"/>
</dbReference>
<dbReference type="EMBL" id="UINC01006991">
    <property type="protein sequence ID" value="SVA30818.1"/>
    <property type="molecule type" value="Genomic_DNA"/>
</dbReference>
<evidence type="ECO:0000256" key="4">
    <source>
        <dbReference type="ARBA" id="ARBA00022989"/>
    </source>
</evidence>
<feature type="domain" description="EamA" evidence="7">
    <location>
        <begin position="154"/>
        <end position="290"/>
    </location>
</feature>
<feature type="transmembrane region" description="Helical" evidence="6">
    <location>
        <begin position="271"/>
        <end position="290"/>
    </location>
</feature>
<feature type="transmembrane region" description="Helical" evidence="6">
    <location>
        <begin position="154"/>
        <end position="173"/>
    </location>
</feature>
<evidence type="ECO:0000256" key="1">
    <source>
        <dbReference type="ARBA" id="ARBA00004651"/>
    </source>
</evidence>
<evidence type="ECO:0000256" key="6">
    <source>
        <dbReference type="SAM" id="Phobius"/>
    </source>
</evidence>
<proteinExistence type="predicted"/>
<evidence type="ECO:0000313" key="8">
    <source>
        <dbReference type="EMBL" id="SVA30818.1"/>
    </source>
</evidence>
<feature type="transmembrane region" description="Helical" evidence="6">
    <location>
        <begin position="95"/>
        <end position="116"/>
    </location>
</feature>
<name>A0A381UT64_9ZZZZ</name>
<dbReference type="Pfam" id="PF00892">
    <property type="entry name" value="EamA"/>
    <property type="match status" value="2"/>
</dbReference>
<feature type="transmembrane region" description="Helical" evidence="6">
    <location>
        <begin position="247"/>
        <end position="265"/>
    </location>
</feature>
<feature type="transmembrane region" description="Helical" evidence="6">
    <location>
        <begin position="125"/>
        <end position="142"/>
    </location>
</feature>
<accession>A0A381UT64</accession>
<dbReference type="AlphaFoldDB" id="A0A381UT64"/>
<protein>
    <recommendedName>
        <fullName evidence="7">EamA domain-containing protein</fullName>
    </recommendedName>
</protein>
<dbReference type="PANTHER" id="PTHR32322">
    <property type="entry name" value="INNER MEMBRANE TRANSPORTER"/>
    <property type="match status" value="1"/>
</dbReference>
<organism evidence="8">
    <name type="scientific">marine metagenome</name>
    <dbReference type="NCBI Taxonomy" id="408172"/>
    <lineage>
        <taxon>unclassified sequences</taxon>
        <taxon>metagenomes</taxon>
        <taxon>ecological metagenomes</taxon>
    </lineage>
</organism>
<feature type="transmembrane region" description="Helical" evidence="6">
    <location>
        <begin position="37"/>
        <end position="58"/>
    </location>
</feature>
<feature type="transmembrane region" description="Helical" evidence="6">
    <location>
        <begin position="185"/>
        <end position="202"/>
    </location>
</feature>
<evidence type="ECO:0000256" key="5">
    <source>
        <dbReference type="ARBA" id="ARBA00023136"/>
    </source>
</evidence>
<evidence type="ECO:0000259" key="7">
    <source>
        <dbReference type="Pfam" id="PF00892"/>
    </source>
</evidence>
<dbReference type="GO" id="GO:0005886">
    <property type="term" value="C:plasma membrane"/>
    <property type="evidence" value="ECO:0007669"/>
    <property type="project" value="UniProtKB-SubCell"/>
</dbReference>
<dbReference type="SUPFAM" id="SSF103481">
    <property type="entry name" value="Multidrug resistance efflux transporter EmrE"/>
    <property type="match status" value="2"/>
</dbReference>
<gene>
    <name evidence="8" type="ORF">METZ01_LOCUS83672</name>
</gene>